<evidence type="ECO:0000313" key="3">
    <source>
        <dbReference type="EMBL" id="RSU08492.1"/>
    </source>
</evidence>
<protein>
    <recommendedName>
        <fullName evidence="2">MucBP domain-containing protein</fullName>
    </recommendedName>
</protein>
<dbReference type="EMBL" id="NGJZ01000001">
    <property type="protein sequence ID" value="RSU08492.1"/>
    <property type="molecule type" value="Genomic_DNA"/>
</dbReference>
<organism evidence="3 4">
    <name type="scientific">Vagococcus entomophilus</name>
    <dbReference type="NCBI Taxonomy" id="1160095"/>
    <lineage>
        <taxon>Bacteria</taxon>
        <taxon>Bacillati</taxon>
        <taxon>Bacillota</taxon>
        <taxon>Bacilli</taxon>
        <taxon>Lactobacillales</taxon>
        <taxon>Enterococcaceae</taxon>
        <taxon>Vagococcus</taxon>
    </lineage>
</organism>
<reference evidence="3 4" key="1">
    <citation type="submission" date="2017-05" db="EMBL/GenBank/DDBJ databases">
        <title>Vagococcus spp. assemblies.</title>
        <authorList>
            <person name="Gulvik C.A."/>
        </authorList>
    </citation>
    <scope>NUCLEOTIDE SEQUENCE [LARGE SCALE GENOMIC DNA]</scope>
    <source>
        <strain evidence="3 4">DSM 24756</strain>
    </source>
</reference>
<proteinExistence type="predicted"/>
<dbReference type="OrthoDB" id="2243933at2"/>
<name>A0A430AK46_9ENTE</name>
<dbReference type="AlphaFoldDB" id="A0A430AK46"/>
<dbReference type="Pfam" id="PF06458">
    <property type="entry name" value="MucBP"/>
    <property type="match status" value="1"/>
</dbReference>
<dbReference type="Gene3D" id="3.10.20.320">
    <property type="entry name" value="Putative peptidoglycan bound protein (lpxtg motif)"/>
    <property type="match status" value="1"/>
</dbReference>
<feature type="domain" description="MucBP" evidence="2">
    <location>
        <begin position="54"/>
        <end position="104"/>
    </location>
</feature>
<dbReference type="InterPro" id="IPR009459">
    <property type="entry name" value="MucBP_dom"/>
</dbReference>
<evidence type="ECO:0000259" key="2">
    <source>
        <dbReference type="Pfam" id="PF06458"/>
    </source>
</evidence>
<keyword evidence="1" id="KW-0677">Repeat</keyword>
<comment type="caution">
    <text evidence="3">The sequence shown here is derived from an EMBL/GenBank/DDBJ whole genome shotgun (WGS) entry which is preliminary data.</text>
</comment>
<gene>
    <name evidence="3" type="ORF">CBF30_04440</name>
</gene>
<keyword evidence="4" id="KW-1185">Reference proteome</keyword>
<accession>A0A430AK46</accession>
<evidence type="ECO:0000256" key="1">
    <source>
        <dbReference type="ARBA" id="ARBA00022737"/>
    </source>
</evidence>
<sequence length="105" mass="12076">MKYKVKFLSPTWGDKIKTNIPGTTIYPSGEKFEDYKVSEKSNNTILEVKKIREVTVKYVDTEGNLLTLDDYVGNPILLSRFQGSNYNTEQKTIADYTFKEVQVNP</sequence>
<evidence type="ECO:0000313" key="4">
    <source>
        <dbReference type="Proteomes" id="UP000288669"/>
    </source>
</evidence>
<dbReference type="Proteomes" id="UP000288669">
    <property type="component" value="Unassembled WGS sequence"/>
</dbReference>